<dbReference type="EMBL" id="JN882285">
    <property type="protein sequence ID" value="AFC21864.1"/>
    <property type="molecule type" value="Genomic_DNA"/>
</dbReference>
<reference evidence="1 2" key="1">
    <citation type="journal article" date="2014" name="Virology">
        <title>Supersize me: Cronobacter sakazakii phage GAP32.</title>
        <authorList>
            <person name="Abbasifar R."/>
            <person name="Griffiths M.W."/>
            <person name="Sabour P.M."/>
            <person name="Ackermann H.-W."/>
            <person name="Vandersteegen K."/>
            <person name="Lavigne R."/>
            <person name="Noben J.-P."/>
            <person name="Villa A.A."/>
            <person name="Abbasifar A."/>
            <person name="Nash J.H.E."/>
            <person name="Kropinski A.M."/>
        </authorList>
    </citation>
    <scope>NUCLEOTIDE SEQUENCE [LARGE SCALE GENOMIC DNA]</scope>
    <source>
        <strain evidence="1">GAP-32</strain>
    </source>
</reference>
<name>K4FB77_9CAUD</name>
<proteinExistence type="predicted"/>
<protein>
    <submittedName>
        <fullName evidence="1">Uncharacterized protein</fullName>
    </submittedName>
</protein>
<gene>
    <name evidence="1" type="ORF">GAP32_411</name>
</gene>
<organism evidence="1 2">
    <name type="scientific">Cronobacter phage vB_CsaM_GAP32</name>
    <dbReference type="NCBI Taxonomy" id="1141136"/>
    <lineage>
        <taxon>Viruses</taxon>
        <taxon>Duplodnaviria</taxon>
        <taxon>Heunggongvirae</taxon>
        <taxon>Uroviricota</taxon>
        <taxon>Caudoviricetes</taxon>
        <taxon>Mimasvirus</taxon>
        <taxon>Mimasvirus GAP32</taxon>
    </lineage>
</organism>
<dbReference type="KEGG" id="vg:13994154"/>
<keyword evidence="2" id="KW-1185">Reference proteome</keyword>
<evidence type="ECO:0000313" key="2">
    <source>
        <dbReference type="Proteomes" id="UP000000457"/>
    </source>
</evidence>
<dbReference type="RefSeq" id="YP_006987519.1">
    <property type="nucleotide sequence ID" value="NC_019401.1"/>
</dbReference>
<sequence>MAVSQWSRAVIQIFKGAYGEWSLCAGHAVMYSVVCIDAFLRIFSTSHTGLW</sequence>
<dbReference type="GeneID" id="13994154"/>
<dbReference type="Proteomes" id="UP000000457">
    <property type="component" value="Segment"/>
</dbReference>
<accession>K4FB77</accession>
<dbReference type="OrthoDB" id="36991at35237"/>
<evidence type="ECO:0000313" key="1">
    <source>
        <dbReference type="EMBL" id="AFC21864.1"/>
    </source>
</evidence>